<protein>
    <submittedName>
        <fullName evidence="3">Uncharacterized protein</fullName>
    </submittedName>
</protein>
<organism evidence="3 4">
    <name type="scientific">Candidatus Phytoplasma meliae</name>
    <dbReference type="NCBI Taxonomy" id="1848402"/>
    <lineage>
        <taxon>Bacteria</taxon>
        <taxon>Bacillati</taxon>
        <taxon>Mycoplasmatota</taxon>
        <taxon>Mollicutes</taxon>
        <taxon>Acholeplasmatales</taxon>
        <taxon>Acholeplasmataceae</taxon>
        <taxon>Candidatus Phytoplasma</taxon>
        <taxon>16SrXIII (Mexican periwinkle virescence group)</taxon>
    </lineage>
</organism>
<gene>
    <name evidence="3" type="ORF">CHTY_000670</name>
</gene>
<keyword evidence="2" id="KW-1133">Transmembrane helix</keyword>
<feature type="transmembrane region" description="Helical" evidence="2">
    <location>
        <begin position="12"/>
        <end position="31"/>
    </location>
</feature>
<dbReference type="RefSeq" id="WP_203552006.1">
    <property type="nucleotide sequence ID" value="NZ_JACAOD020000001.1"/>
</dbReference>
<accession>A0ABS5CXP2</accession>
<feature type="transmembrane region" description="Helical" evidence="2">
    <location>
        <begin position="147"/>
        <end position="165"/>
    </location>
</feature>
<reference evidence="3" key="1">
    <citation type="submission" date="2021-04" db="EMBL/GenBank/DDBJ databases">
        <title>Genomic features of Candidatus Phytoplasma meliae isolate ChTYXIII (1SrXIII-G).</title>
        <authorList>
            <person name="Fernandez F.D."/>
            <person name="Conci L.R."/>
        </authorList>
    </citation>
    <scope>NUCLEOTIDE SEQUENCE [LARGE SCALE GENOMIC DNA]</scope>
    <source>
        <strain evidence="3">ChTYXIII-Mo</strain>
    </source>
</reference>
<proteinExistence type="predicted"/>
<keyword evidence="1" id="KW-0175">Coiled coil</keyword>
<dbReference type="Proteomes" id="UP001195571">
    <property type="component" value="Unassembled WGS sequence"/>
</dbReference>
<evidence type="ECO:0000256" key="2">
    <source>
        <dbReference type="SAM" id="Phobius"/>
    </source>
</evidence>
<keyword evidence="4" id="KW-1185">Reference proteome</keyword>
<evidence type="ECO:0000256" key="1">
    <source>
        <dbReference type="SAM" id="Coils"/>
    </source>
</evidence>
<feature type="coiled-coil region" evidence="1">
    <location>
        <begin position="86"/>
        <end position="116"/>
    </location>
</feature>
<keyword evidence="2" id="KW-0472">Membrane</keyword>
<dbReference type="EMBL" id="JACAOD020000001">
    <property type="protein sequence ID" value="MBP5835746.1"/>
    <property type="molecule type" value="Genomic_DNA"/>
</dbReference>
<feature type="transmembrane region" description="Helical" evidence="2">
    <location>
        <begin position="117"/>
        <end position="135"/>
    </location>
</feature>
<keyword evidence="2" id="KW-0812">Transmembrane</keyword>
<evidence type="ECO:0000313" key="3">
    <source>
        <dbReference type="EMBL" id="MBP5835746.1"/>
    </source>
</evidence>
<sequence>MKKSLKEKLLKLITALILPLLQIYLISYFKIQHNERMYMYKELEARITTTKKTIEEQENNLLKLIKHHNPLLPKDKNDLQHICYMYEQCTKKRENLKQEREELDKTDQKVLNSRNKYFLVTIIVPFMVIFCNFWINKFNNTLAKKKILVIVMALIIIGSIILIEFTEIKRLLSHHPQENIDIGDSNVELKEQIDTIQTKLKQ</sequence>
<evidence type="ECO:0000313" key="4">
    <source>
        <dbReference type="Proteomes" id="UP001195571"/>
    </source>
</evidence>
<name>A0ABS5CXP2_9MOLU</name>
<comment type="caution">
    <text evidence="3">The sequence shown here is derived from an EMBL/GenBank/DDBJ whole genome shotgun (WGS) entry which is preliminary data.</text>
</comment>